<dbReference type="EMBL" id="ML992670">
    <property type="protein sequence ID" value="KAF2213459.1"/>
    <property type="molecule type" value="Genomic_DNA"/>
</dbReference>
<evidence type="ECO:0000313" key="2">
    <source>
        <dbReference type="Proteomes" id="UP000799539"/>
    </source>
</evidence>
<accession>A0A6A6FJ19</accession>
<reference evidence="1" key="1">
    <citation type="journal article" date="2020" name="Stud. Mycol.">
        <title>101 Dothideomycetes genomes: a test case for predicting lifestyles and emergence of pathogens.</title>
        <authorList>
            <person name="Haridas S."/>
            <person name="Albert R."/>
            <person name="Binder M."/>
            <person name="Bloem J."/>
            <person name="Labutti K."/>
            <person name="Salamov A."/>
            <person name="Andreopoulos B."/>
            <person name="Baker S."/>
            <person name="Barry K."/>
            <person name="Bills G."/>
            <person name="Bluhm B."/>
            <person name="Cannon C."/>
            <person name="Castanera R."/>
            <person name="Culley D."/>
            <person name="Daum C."/>
            <person name="Ezra D."/>
            <person name="Gonzalez J."/>
            <person name="Henrissat B."/>
            <person name="Kuo A."/>
            <person name="Liang C."/>
            <person name="Lipzen A."/>
            <person name="Lutzoni F."/>
            <person name="Magnuson J."/>
            <person name="Mondo S."/>
            <person name="Nolan M."/>
            <person name="Ohm R."/>
            <person name="Pangilinan J."/>
            <person name="Park H.-J."/>
            <person name="Ramirez L."/>
            <person name="Alfaro M."/>
            <person name="Sun H."/>
            <person name="Tritt A."/>
            <person name="Yoshinaga Y."/>
            <person name="Zwiers L.-H."/>
            <person name="Turgeon B."/>
            <person name="Goodwin S."/>
            <person name="Spatafora J."/>
            <person name="Crous P."/>
            <person name="Grigoriev I."/>
        </authorList>
    </citation>
    <scope>NUCLEOTIDE SEQUENCE</scope>
    <source>
        <strain evidence="1">SCOH1-5</strain>
    </source>
</reference>
<organism evidence="1 2">
    <name type="scientific">Cercospora zeae-maydis SCOH1-5</name>
    <dbReference type="NCBI Taxonomy" id="717836"/>
    <lineage>
        <taxon>Eukaryota</taxon>
        <taxon>Fungi</taxon>
        <taxon>Dikarya</taxon>
        <taxon>Ascomycota</taxon>
        <taxon>Pezizomycotina</taxon>
        <taxon>Dothideomycetes</taxon>
        <taxon>Dothideomycetidae</taxon>
        <taxon>Mycosphaerellales</taxon>
        <taxon>Mycosphaerellaceae</taxon>
        <taxon>Cercospora</taxon>
    </lineage>
</organism>
<name>A0A6A6FJ19_9PEZI</name>
<proteinExistence type="predicted"/>
<sequence length="81" mass="9475">MLRTLRSVRDKLKRSASLCRQREGDTLPVKTSAAIRTSERPESIFAGFLLQMRRVLATLKLRRNECSLANQHVLRWPPRRM</sequence>
<keyword evidence="2" id="KW-1185">Reference proteome</keyword>
<protein>
    <submittedName>
        <fullName evidence="1">Uncharacterized protein</fullName>
    </submittedName>
</protein>
<dbReference type="AlphaFoldDB" id="A0A6A6FJ19"/>
<dbReference type="Proteomes" id="UP000799539">
    <property type="component" value="Unassembled WGS sequence"/>
</dbReference>
<gene>
    <name evidence="1" type="ORF">CERZMDRAFT_90455</name>
</gene>
<evidence type="ECO:0000313" key="1">
    <source>
        <dbReference type="EMBL" id="KAF2213459.1"/>
    </source>
</evidence>